<keyword evidence="7" id="KW-0418">Kinase</keyword>
<evidence type="ECO:0000259" key="6">
    <source>
        <dbReference type="PROSITE" id="PS50011"/>
    </source>
</evidence>
<reference evidence="7" key="1">
    <citation type="submission" date="2006-10" db="EMBL/GenBank/DDBJ databases">
        <authorList>
            <person name="Amadeo P."/>
            <person name="Zhao Q."/>
            <person name="Wortman J."/>
            <person name="Fraser-Liggett C."/>
            <person name="Carlton J."/>
        </authorList>
    </citation>
    <scope>NUCLEOTIDE SEQUENCE</scope>
    <source>
        <strain evidence="7">G3</strain>
    </source>
</reference>
<dbReference type="Proteomes" id="UP000001542">
    <property type="component" value="Unassembled WGS sequence"/>
</dbReference>
<gene>
    <name evidence="7" type="ORF">TVAG_129430</name>
</gene>
<dbReference type="InterPro" id="IPR050117">
    <property type="entry name" value="MAPK"/>
</dbReference>
<feature type="region of interest" description="Disordered" evidence="5">
    <location>
        <begin position="300"/>
        <end position="330"/>
    </location>
</feature>
<dbReference type="KEGG" id="tva:5465373"/>
<dbReference type="SUPFAM" id="SSF56112">
    <property type="entry name" value="Protein kinase-like (PK-like)"/>
    <property type="match status" value="1"/>
</dbReference>
<evidence type="ECO:0000256" key="3">
    <source>
        <dbReference type="PROSITE-ProRule" id="PRU10141"/>
    </source>
</evidence>
<dbReference type="GO" id="GO:0035556">
    <property type="term" value="P:intracellular signal transduction"/>
    <property type="evidence" value="ECO:0000318"/>
    <property type="project" value="GO_Central"/>
</dbReference>
<keyword evidence="8" id="KW-1185">Reference proteome</keyword>
<sequence>MRSNYEEVCSIGDGGFGVVTKMRNIATGQIVAMKRMKQKTQSFAECLELKEVKSLRKIKHENVVKLVEVFREKSDGTLYLAFEHCDGNLYKLISTRKSPIPEPVIRNILFQLLSGVDAIHKAGFFHRDLKPENVLFVGDTLKIIDFGLAREIRSKPPYTNYVGTRYYRAPEILLHHDFYNTPVDIWALGCIMAELYLQKPLFPGTSETDEIYKICAVLGPPTEQNFPEGYKLAQKLGIRFQNTTGTGLNSLLPDISAEGLDLLKKMLTLDPHKRPSAKQALNHPFFQGKQRTISQMDIETPRSPLQSPHTNATPQKELPHSGHAVRNSGNFSRLDYSKKAIDQLQPSRPIDYDQFQQEEDDIFDGI</sequence>
<keyword evidence="7" id="KW-0808">Transferase</keyword>
<dbReference type="GO" id="GO:0005737">
    <property type="term" value="C:cytoplasm"/>
    <property type="evidence" value="ECO:0000318"/>
    <property type="project" value="GO_Central"/>
</dbReference>
<protein>
    <submittedName>
        <fullName evidence="7">CMGC family protein kinase</fullName>
    </submittedName>
</protein>
<dbReference type="InterPro" id="IPR017441">
    <property type="entry name" value="Protein_kinase_ATP_BS"/>
</dbReference>
<dbReference type="Pfam" id="PF00069">
    <property type="entry name" value="Pkinase"/>
    <property type="match status" value="1"/>
</dbReference>
<dbReference type="SMR" id="A2DI39"/>
<dbReference type="Gene3D" id="1.10.510.10">
    <property type="entry name" value="Transferase(Phosphotransferase) domain 1"/>
    <property type="match status" value="1"/>
</dbReference>
<evidence type="ECO:0000256" key="4">
    <source>
        <dbReference type="RuleBase" id="RU000304"/>
    </source>
</evidence>
<dbReference type="InterPro" id="IPR008271">
    <property type="entry name" value="Ser/Thr_kinase_AS"/>
</dbReference>
<dbReference type="InterPro" id="IPR000719">
    <property type="entry name" value="Prot_kinase_dom"/>
</dbReference>
<dbReference type="InterPro" id="IPR011009">
    <property type="entry name" value="Kinase-like_dom_sf"/>
</dbReference>
<organism evidence="7 8">
    <name type="scientific">Trichomonas vaginalis (strain ATCC PRA-98 / G3)</name>
    <dbReference type="NCBI Taxonomy" id="412133"/>
    <lineage>
        <taxon>Eukaryota</taxon>
        <taxon>Metamonada</taxon>
        <taxon>Parabasalia</taxon>
        <taxon>Trichomonadida</taxon>
        <taxon>Trichomonadidae</taxon>
        <taxon>Trichomonas</taxon>
    </lineage>
</organism>
<dbReference type="InParanoid" id="A2DI39"/>
<reference evidence="7" key="2">
    <citation type="journal article" date="2007" name="Science">
        <title>Draft genome sequence of the sexually transmitted pathogen Trichomonas vaginalis.</title>
        <authorList>
            <person name="Carlton J.M."/>
            <person name="Hirt R.P."/>
            <person name="Silva J.C."/>
            <person name="Delcher A.L."/>
            <person name="Schatz M."/>
            <person name="Zhao Q."/>
            <person name="Wortman J.R."/>
            <person name="Bidwell S.L."/>
            <person name="Alsmark U.C.M."/>
            <person name="Besteiro S."/>
            <person name="Sicheritz-Ponten T."/>
            <person name="Noel C.J."/>
            <person name="Dacks J.B."/>
            <person name="Foster P.G."/>
            <person name="Simillion C."/>
            <person name="Van de Peer Y."/>
            <person name="Miranda-Saavedra D."/>
            <person name="Barton G.J."/>
            <person name="Westrop G.D."/>
            <person name="Mueller S."/>
            <person name="Dessi D."/>
            <person name="Fiori P.L."/>
            <person name="Ren Q."/>
            <person name="Paulsen I."/>
            <person name="Zhang H."/>
            <person name="Bastida-Corcuera F.D."/>
            <person name="Simoes-Barbosa A."/>
            <person name="Brown M.T."/>
            <person name="Hayes R.D."/>
            <person name="Mukherjee M."/>
            <person name="Okumura C.Y."/>
            <person name="Schneider R."/>
            <person name="Smith A.J."/>
            <person name="Vanacova S."/>
            <person name="Villalvazo M."/>
            <person name="Haas B.J."/>
            <person name="Pertea M."/>
            <person name="Feldblyum T.V."/>
            <person name="Utterback T.R."/>
            <person name="Shu C.L."/>
            <person name="Osoegawa K."/>
            <person name="de Jong P.J."/>
            <person name="Hrdy I."/>
            <person name="Horvathova L."/>
            <person name="Zubacova Z."/>
            <person name="Dolezal P."/>
            <person name="Malik S.B."/>
            <person name="Logsdon J.M. Jr."/>
            <person name="Henze K."/>
            <person name="Gupta A."/>
            <person name="Wang C.C."/>
            <person name="Dunne R.L."/>
            <person name="Upcroft J.A."/>
            <person name="Upcroft P."/>
            <person name="White O."/>
            <person name="Salzberg S.L."/>
            <person name="Tang P."/>
            <person name="Chiu C.-H."/>
            <person name="Lee Y.-S."/>
            <person name="Embley T.M."/>
            <person name="Coombs G.H."/>
            <person name="Mottram J.C."/>
            <person name="Tachezy J."/>
            <person name="Fraser-Liggett C.M."/>
            <person name="Johnson P.J."/>
        </authorList>
    </citation>
    <scope>NUCLEOTIDE SEQUENCE [LARGE SCALE GENOMIC DNA]</scope>
    <source>
        <strain evidence="7">G3</strain>
    </source>
</reference>
<keyword evidence="1 3" id="KW-0547">Nucleotide-binding</keyword>
<keyword evidence="4" id="KW-0723">Serine/threonine-protein kinase</keyword>
<accession>A2DI39</accession>
<feature type="compositionally biased region" description="Polar residues" evidence="5">
    <location>
        <begin position="300"/>
        <end position="314"/>
    </location>
</feature>
<evidence type="ECO:0000313" key="8">
    <source>
        <dbReference type="Proteomes" id="UP000001542"/>
    </source>
</evidence>
<dbReference type="EMBL" id="DS113203">
    <property type="protein sequence ID" value="EAY19835.1"/>
    <property type="molecule type" value="Genomic_DNA"/>
</dbReference>
<dbReference type="OMA" id="MTSLCSW"/>
<dbReference type="GO" id="GO:0004674">
    <property type="term" value="F:protein serine/threonine kinase activity"/>
    <property type="evidence" value="ECO:0000318"/>
    <property type="project" value="GO_Central"/>
</dbReference>
<dbReference type="CDD" id="cd07830">
    <property type="entry name" value="STKc_MAK_like"/>
    <property type="match status" value="1"/>
</dbReference>
<feature type="domain" description="Protein kinase" evidence="6">
    <location>
        <begin position="5"/>
        <end position="286"/>
    </location>
</feature>
<dbReference type="eggNOG" id="KOG0661">
    <property type="taxonomic scope" value="Eukaryota"/>
</dbReference>
<comment type="similarity">
    <text evidence="4">Belongs to the protein kinase superfamily.</text>
</comment>
<dbReference type="PROSITE" id="PS50011">
    <property type="entry name" value="PROTEIN_KINASE_DOM"/>
    <property type="match status" value="1"/>
</dbReference>
<dbReference type="PROSITE" id="PS00107">
    <property type="entry name" value="PROTEIN_KINASE_ATP"/>
    <property type="match status" value="1"/>
</dbReference>
<dbReference type="PROSITE" id="PS00108">
    <property type="entry name" value="PROTEIN_KINASE_ST"/>
    <property type="match status" value="1"/>
</dbReference>
<evidence type="ECO:0000313" key="7">
    <source>
        <dbReference type="EMBL" id="EAY19835.1"/>
    </source>
</evidence>
<dbReference type="VEuPathDB" id="TrichDB:TVAGG3_0712790"/>
<proteinExistence type="inferred from homology"/>
<name>A2DI39_TRIV3</name>
<feature type="binding site" evidence="3">
    <location>
        <position position="34"/>
    </location>
    <ligand>
        <name>ATP</name>
        <dbReference type="ChEBI" id="CHEBI:30616"/>
    </ligand>
</feature>
<keyword evidence="2 3" id="KW-0067">ATP-binding</keyword>
<dbReference type="SMART" id="SM00220">
    <property type="entry name" value="S_TKc"/>
    <property type="match status" value="1"/>
</dbReference>
<dbReference type="FunFam" id="1.10.510.10:FF:000645">
    <property type="entry name" value="Probable serine/threonine-protein kinase DDB_G0268078"/>
    <property type="match status" value="1"/>
</dbReference>
<dbReference type="PANTHER" id="PTHR24055">
    <property type="entry name" value="MITOGEN-ACTIVATED PROTEIN KINASE"/>
    <property type="match status" value="1"/>
</dbReference>
<dbReference type="GO" id="GO:0005524">
    <property type="term" value="F:ATP binding"/>
    <property type="evidence" value="ECO:0007669"/>
    <property type="project" value="UniProtKB-UniRule"/>
</dbReference>
<dbReference type="VEuPathDB" id="TrichDB:TVAG_129430"/>
<dbReference type="OrthoDB" id="2158884at2759"/>
<dbReference type="STRING" id="5722.A2DI39"/>
<evidence type="ECO:0000256" key="5">
    <source>
        <dbReference type="SAM" id="MobiDB-lite"/>
    </source>
</evidence>
<dbReference type="GO" id="GO:0005634">
    <property type="term" value="C:nucleus"/>
    <property type="evidence" value="ECO:0000318"/>
    <property type="project" value="GO_Central"/>
</dbReference>
<dbReference type="AlphaFoldDB" id="A2DI39"/>
<dbReference type="Gene3D" id="3.30.200.20">
    <property type="entry name" value="Phosphorylase Kinase, domain 1"/>
    <property type="match status" value="1"/>
</dbReference>
<dbReference type="FunFam" id="3.30.200.20:FF:000545">
    <property type="entry name" value="CMGC family protein kinase"/>
    <property type="match status" value="1"/>
</dbReference>
<dbReference type="RefSeq" id="XP_001580821.1">
    <property type="nucleotide sequence ID" value="XM_001580771.1"/>
</dbReference>
<dbReference type="FunCoup" id="A2DI39">
    <property type="interactions" value="349"/>
</dbReference>
<evidence type="ECO:0000256" key="2">
    <source>
        <dbReference type="ARBA" id="ARBA00022840"/>
    </source>
</evidence>
<evidence type="ECO:0000256" key="1">
    <source>
        <dbReference type="ARBA" id="ARBA00022741"/>
    </source>
</evidence>